<feature type="compositionally biased region" description="Pro residues" evidence="1">
    <location>
        <begin position="373"/>
        <end position="392"/>
    </location>
</feature>
<feature type="region of interest" description="Disordered" evidence="1">
    <location>
        <begin position="507"/>
        <end position="532"/>
    </location>
</feature>
<feature type="transmembrane region" description="Helical" evidence="2">
    <location>
        <begin position="544"/>
        <end position="564"/>
    </location>
</feature>
<feature type="region of interest" description="Disordered" evidence="1">
    <location>
        <begin position="1"/>
        <end position="36"/>
    </location>
</feature>
<comment type="caution">
    <text evidence="3">The sequence shown here is derived from an EMBL/GenBank/DDBJ whole genome shotgun (WGS) entry which is preliminary data.</text>
</comment>
<sequence>MSTGSASPPEEYFLLPTGESFSSSPPTPGPQQRKGLLSGAVSGAVSGAASYAAAAADAAVSSSLRGTGSVLKTAGSVTSSYVLGPSAHLIARDVLPEVLSLLAQYARDVTPQRGRDIARIFGSGGRSLLSLLSGTARGQALLRQNGAALDSALSALSSPAGRQLVVEAAAWLLRRAEAAATPEAKAAGDAGVVALCRLLDLAASAHAKEFYHAAADSWWDLSRLCADPGTAAAAAEVVANICHALEMEAEVHRRARRAGMAPPEKARRRRRRARHARARNAAGTVVDGEPLQSAILKAFGDGRLPDGEAEPAFAASGQPDLGGGGEEEEGEGEGSESGSDGEAGVGDTPAAKHPATPAAGKGDVFRLAGSPSSSPPPPPPFPAAAAPPPPSSPRGEEGAGGVPSFESYVPPSASKKKRGGEGEGCETPAFDKGLVGYRMAERTRKLKEQARRHRRRAAEKREEEGGGGSFLGELDRLSKGRTAERIGGAAGGAEFYERAAAAAGAGNERGQESLRGGEGAGIGLGPPAEGAAEGKPKEAAIERYAAYCGLLFLALLCAGALWTLLGCYGLYVAVLGGGGGGVPGAGVTIVYKVMTEADGIEAVRAAAKVAAGGEL</sequence>
<feature type="compositionally biased region" description="Basic and acidic residues" evidence="1">
    <location>
        <begin position="439"/>
        <end position="449"/>
    </location>
</feature>
<protein>
    <submittedName>
        <fullName evidence="3">Uncharacterized protein</fullName>
    </submittedName>
</protein>
<accession>A0ABQ6MCE3</accession>
<dbReference type="Proteomes" id="UP001165060">
    <property type="component" value="Unassembled WGS sequence"/>
</dbReference>
<name>A0ABQ6MCE3_9STRA</name>
<reference evidence="3 4" key="1">
    <citation type="journal article" date="2023" name="Commun. Biol.">
        <title>Genome analysis of Parmales, the sister group of diatoms, reveals the evolutionary specialization of diatoms from phago-mixotrophs to photoautotrophs.</title>
        <authorList>
            <person name="Ban H."/>
            <person name="Sato S."/>
            <person name="Yoshikawa S."/>
            <person name="Yamada K."/>
            <person name="Nakamura Y."/>
            <person name="Ichinomiya M."/>
            <person name="Sato N."/>
            <person name="Blanc-Mathieu R."/>
            <person name="Endo H."/>
            <person name="Kuwata A."/>
            <person name="Ogata H."/>
        </authorList>
    </citation>
    <scope>NUCLEOTIDE SEQUENCE [LARGE SCALE GENOMIC DNA]</scope>
</reference>
<evidence type="ECO:0000256" key="1">
    <source>
        <dbReference type="SAM" id="MobiDB-lite"/>
    </source>
</evidence>
<feature type="compositionally biased region" description="Low complexity" evidence="1">
    <location>
        <begin position="336"/>
        <end position="362"/>
    </location>
</feature>
<feature type="compositionally biased region" description="Acidic residues" evidence="1">
    <location>
        <begin position="325"/>
        <end position="334"/>
    </location>
</feature>
<dbReference type="EMBL" id="BRYB01001333">
    <property type="protein sequence ID" value="GMI23484.1"/>
    <property type="molecule type" value="Genomic_DNA"/>
</dbReference>
<gene>
    <name evidence="3" type="ORF">TeGR_g13808</name>
</gene>
<keyword evidence="2" id="KW-1133">Transmembrane helix</keyword>
<feature type="compositionally biased region" description="Basic residues" evidence="1">
    <location>
        <begin position="266"/>
        <end position="278"/>
    </location>
</feature>
<feature type="region of interest" description="Disordered" evidence="1">
    <location>
        <begin position="301"/>
        <end position="476"/>
    </location>
</feature>
<feature type="region of interest" description="Disordered" evidence="1">
    <location>
        <begin position="254"/>
        <end position="286"/>
    </location>
</feature>
<evidence type="ECO:0000256" key="2">
    <source>
        <dbReference type="SAM" id="Phobius"/>
    </source>
</evidence>
<organism evidence="3 4">
    <name type="scientific">Tetraparma gracilis</name>
    <dbReference type="NCBI Taxonomy" id="2962635"/>
    <lineage>
        <taxon>Eukaryota</taxon>
        <taxon>Sar</taxon>
        <taxon>Stramenopiles</taxon>
        <taxon>Ochrophyta</taxon>
        <taxon>Bolidophyceae</taxon>
        <taxon>Parmales</taxon>
        <taxon>Triparmaceae</taxon>
        <taxon>Tetraparma</taxon>
    </lineage>
</organism>
<proteinExistence type="predicted"/>
<evidence type="ECO:0000313" key="3">
    <source>
        <dbReference type="EMBL" id="GMI23484.1"/>
    </source>
</evidence>
<evidence type="ECO:0000313" key="4">
    <source>
        <dbReference type="Proteomes" id="UP001165060"/>
    </source>
</evidence>
<keyword evidence="2" id="KW-0812">Transmembrane</keyword>
<feature type="transmembrane region" description="Helical" evidence="2">
    <location>
        <begin position="570"/>
        <end position="591"/>
    </location>
</feature>
<keyword evidence="2" id="KW-0472">Membrane</keyword>
<keyword evidence="4" id="KW-1185">Reference proteome</keyword>